<evidence type="ECO:0000313" key="2">
    <source>
        <dbReference type="EMBL" id="MBO9155421.1"/>
    </source>
</evidence>
<organism evidence="2 3">
    <name type="scientific">Chitinophaga chungangae</name>
    <dbReference type="NCBI Taxonomy" id="2821488"/>
    <lineage>
        <taxon>Bacteria</taxon>
        <taxon>Pseudomonadati</taxon>
        <taxon>Bacteroidota</taxon>
        <taxon>Chitinophagia</taxon>
        <taxon>Chitinophagales</taxon>
        <taxon>Chitinophagaceae</taxon>
        <taxon>Chitinophaga</taxon>
    </lineage>
</organism>
<dbReference type="Proteomes" id="UP000679126">
    <property type="component" value="Unassembled WGS sequence"/>
</dbReference>
<feature type="transmembrane region" description="Helical" evidence="1">
    <location>
        <begin position="123"/>
        <end position="144"/>
    </location>
</feature>
<dbReference type="EMBL" id="JAGHKP010000006">
    <property type="protein sequence ID" value="MBO9155421.1"/>
    <property type="molecule type" value="Genomic_DNA"/>
</dbReference>
<feature type="transmembrane region" description="Helical" evidence="1">
    <location>
        <begin position="35"/>
        <end position="52"/>
    </location>
</feature>
<comment type="caution">
    <text evidence="2">The sequence shown here is derived from an EMBL/GenBank/DDBJ whole genome shotgun (WGS) entry which is preliminary data.</text>
</comment>
<reference evidence="3" key="1">
    <citation type="submission" date="2021-03" db="EMBL/GenBank/DDBJ databases">
        <title>Assistant Professor.</title>
        <authorList>
            <person name="Huq M.A."/>
        </authorList>
    </citation>
    <scope>NUCLEOTIDE SEQUENCE [LARGE SCALE GENOMIC DNA]</scope>
    <source>
        <strain evidence="3">MAH-28</strain>
    </source>
</reference>
<name>A0ABS3YL52_9BACT</name>
<evidence type="ECO:0000313" key="3">
    <source>
        <dbReference type="Proteomes" id="UP000679126"/>
    </source>
</evidence>
<dbReference type="Pfam" id="PF11750">
    <property type="entry name" value="DUF3307"/>
    <property type="match status" value="1"/>
</dbReference>
<gene>
    <name evidence="2" type="ORF">J7I43_24545</name>
</gene>
<dbReference type="InterPro" id="IPR021737">
    <property type="entry name" value="Phage_phiKZ_Orf197"/>
</dbReference>
<keyword evidence="3" id="KW-1185">Reference proteome</keyword>
<protein>
    <submittedName>
        <fullName evidence="2">DUF3307 domain-containing protein</fullName>
    </submittedName>
</protein>
<feature type="transmembrane region" description="Helical" evidence="1">
    <location>
        <begin position="217"/>
        <end position="240"/>
    </location>
</feature>
<proteinExistence type="predicted"/>
<evidence type="ECO:0000256" key="1">
    <source>
        <dbReference type="SAM" id="Phobius"/>
    </source>
</evidence>
<feature type="transmembrane region" description="Helical" evidence="1">
    <location>
        <begin position="58"/>
        <end position="74"/>
    </location>
</feature>
<keyword evidence="1" id="KW-0472">Membrane</keyword>
<dbReference type="RefSeq" id="WP_209148683.1">
    <property type="nucleotide sequence ID" value="NZ_JAGHKP010000006.1"/>
</dbReference>
<keyword evidence="1" id="KW-1133">Transmembrane helix</keyword>
<feature type="transmembrane region" description="Helical" evidence="1">
    <location>
        <begin position="86"/>
        <end position="103"/>
    </location>
</feature>
<keyword evidence="1" id="KW-0812">Transmembrane</keyword>
<accession>A0ABS3YL52</accession>
<sequence length="241" mass="27788">MLLLIKWLCAHLLGDFALQTTRIVQHKRRLKAGSGYLYLHCFIHGALIYVFTAEWEQWLAPVAVTVSHFFIDLWKLHRKDNAKNFLIDQGLHLLVLLLLWLQVTHSWNGVLPYLKDIWQNTPFWAVVMGYAAVIWPAAFLLGFATKRWRDQISDSRIHNGKGSLSEAGRWIGIFERVLVLTFIITNHYEGIGFLIAAKSILRFNDLKESDNRRETEYVLIGTLMSFSTSIFIGSVVAFLLQ</sequence>